<dbReference type="OrthoDB" id="3687641at2759"/>
<keyword evidence="4" id="KW-1185">Reference proteome</keyword>
<organism evidence="3 4">
    <name type="scientific">Truncatella angustata</name>
    <dbReference type="NCBI Taxonomy" id="152316"/>
    <lineage>
        <taxon>Eukaryota</taxon>
        <taxon>Fungi</taxon>
        <taxon>Dikarya</taxon>
        <taxon>Ascomycota</taxon>
        <taxon>Pezizomycotina</taxon>
        <taxon>Sordariomycetes</taxon>
        <taxon>Xylariomycetidae</taxon>
        <taxon>Amphisphaeriales</taxon>
        <taxon>Sporocadaceae</taxon>
        <taxon>Truncatella</taxon>
    </lineage>
</organism>
<dbReference type="InterPro" id="IPR021765">
    <property type="entry name" value="UstYa-like"/>
</dbReference>
<comment type="caution">
    <text evidence="3">The sequence shown here is derived from an EMBL/GenBank/DDBJ whole genome shotgun (WGS) entry which is preliminary data.</text>
</comment>
<dbReference type="PANTHER" id="PTHR33365">
    <property type="entry name" value="YALI0B05434P"/>
    <property type="match status" value="1"/>
</dbReference>
<evidence type="ECO:0000256" key="1">
    <source>
        <dbReference type="ARBA" id="ARBA00004685"/>
    </source>
</evidence>
<accession>A0A9P8UXI9</accession>
<dbReference type="Pfam" id="PF11807">
    <property type="entry name" value="UstYa"/>
    <property type="match status" value="1"/>
</dbReference>
<proteinExistence type="inferred from homology"/>
<dbReference type="RefSeq" id="XP_045964308.1">
    <property type="nucleotide sequence ID" value="XM_046106354.1"/>
</dbReference>
<dbReference type="AlphaFoldDB" id="A0A9P8UXI9"/>
<dbReference type="EMBL" id="JAGPXC010000001">
    <property type="protein sequence ID" value="KAH6660177.1"/>
    <property type="molecule type" value="Genomic_DNA"/>
</dbReference>
<gene>
    <name evidence="3" type="ORF">BKA67DRAFT_653378</name>
</gene>
<reference evidence="3" key="1">
    <citation type="journal article" date="2021" name="Nat. Commun.">
        <title>Genetic determinants of endophytism in the Arabidopsis root mycobiome.</title>
        <authorList>
            <person name="Mesny F."/>
            <person name="Miyauchi S."/>
            <person name="Thiergart T."/>
            <person name="Pickel B."/>
            <person name="Atanasova L."/>
            <person name="Karlsson M."/>
            <person name="Huettel B."/>
            <person name="Barry K.W."/>
            <person name="Haridas S."/>
            <person name="Chen C."/>
            <person name="Bauer D."/>
            <person name="Andreopoulos W."/>
            <person name="Pangilinan J."/>
            <person name="LaButti K."/>
            <person name="Riley R."/>
            <person name="Lipzen A."/>
            <person name="Clum A."/>
            <person name="Drula E."/>
            <person name="Henrissat B."/>
            <person name="Kohler A."/>
            <person name="Grigoriev I.V."/>
            <person name="Martin F.M."/>
            <person name="Hacquard S."/>
        </authorList>
    </citation>
    <scope>NUCLEOTIDE SEQUENCE</scope>
    <source>
        <strain evidence="3">MPI-SDFR-AT-0073</strain>
    </source>
</reference>
<evidence type="ECO:0000313" key="4">
    <source>
        <dbReference type="Proteomes" id="UP000758603"/>
    </source>
</evidence>
<name>A0A9P8UXI9_9PEZI</name>
<protein>
    <submittedName>
        <fullName evidence="3">Uncharacterized protein</fullName>
    </submittedName>
</protein>
<evidence type="ECO:0000256" key="2">
    <source>
        <dbReference type="ARBA" id="ARBA00035112"/>
    </source>
</evidence>
<comment type="similarity">
    <text evidence="2">Belongs to the ustYa family.</text>
</comment>
<dbReference type="Proteomes" id="UP000758603">
    <property type="component" value="Unassembled WGS sequence"/>
</dbReference>
<dbReference type="GeneID" id="70135245"/>
<dbReference type="GO" id="GO:0043386">
    <property type="term" value="P:mycotoxin biosynthetic process"/>
    <property type="evidence" value="ECO:0007669"/>
    <property type="project" value="InterPro"/>
</dbReference>
<evidence type="ECO:0000313" key="3">
    <source>
        <dbReference type="EMBL" id="KAH6660177.1"/>
    </source>
</evidence>
<dbReference type="PANTHER" id="PTHR33365:SF4">
    <property type="entry name" value="CYCLOCHLOROTINE BIOSYNTHESIS PROTEIN O"/>
    <property type="match status" value="1"/>
</dbReference>
<sequence length="209" mass="24390">MLLLLMWRPSTCQDPTLALWSPANEIVKYETHSSTPYFFNRSPWLGTDKENLDIMWADLYDYGTSGITKEEASKLLNATVTAPLADDIHLIELQVIHDLHCLNMLRKVAYPDQYPEMWDHYENGTVNHNTTQSFHIDHCIDSLRQSLQCTSDVTPIKWIHHPDDDYHVFPLVWSTRTCRNFEAIREWAMKRQVPAWILDFDRKGISNAA</sequence>
<comment type="pathway">
    <text evidence="1">Mycotoxin biosynthesis.</text>
</comment>